<dbReference type="EMBL" id="MF579245">
    <property type="protein sequence ID" value="ATQ64323.1"/>
    <property type="molecule type" value="mRNA"/>
</dbReference>
<accession>A0A2D2CNM2</accession>
<protein>
    <submittedName>
        <fullName evidence="3">A-type allatostatin</fullName>
    </submittedName>
</protein>
<proteinExistence type="evidence at transcript level"/>
<feature type="signal peptide" evidence="2">
    <location>
        <begin position="1"/>
        <end position="25"/>
    </location>
</feature>
<evidence type="ECO:0000256" key="1">
    <source>
        <dbReference type="SAM" id="MobiDB-lite"/>
    </source>
</evidence>
<dbReference type="PROSITE" id="PS51257">
    <property type="entry name" value="PROKAR_LIPOPROTEIN"/>
    <property type="match status" value="1"/>
</dbReference>
<organism evidence="3">
    <name type="scientific">Megabalanus volcano</name>
    <name type="common">Japanese megabalanine barnacle</name>
    <dbReference type="NCBI Taxonomy" id="266495"/>
    <lineage>
        <taxon>Eukaryota</taxon>
        <taxon>Metazoa</taxon>
        <taxon>Ecdysozoa</taxon>
        <taxon>Arthropoda</taxon>
        <taxon>Crustacea</taxon>
        <taxon>Multicrustacea</taxon>
        <taxon>Cirripedia</taxon>
        <taxon>Thoracica</taxon>
        <taxon>Thoracicalcarea</taxon>
        <taxon>Balanomorpha</taxon>
        <taxon>Balanoidea</taxon>
        <taxon>Balanidae</taxon>
        <taxon>Megabalaninae</taxon>
        <taxon>Megabalanus</taxon>
    </lineage>
</organism>
<evidence type="ECO:0000256" key="2">
    <source>
        <dbReference type="SAM" id="SignalP"/>
    </source>
</evidence>
<keyword evidence="2" id="KW-0732">Signal</keyword>
<feature type="chain" id="PRO_5013884483" evidence="2">
    <location>
        <begin position="26"/>
        <end position="252"/>
    </location>
</feature>
<name>A0A2D2CNM2_MEGVO</name>
<reference evidence="3" key="1">
    <citation type="journal article" date="2017" name="Int. J. Mol. Sci.">
        <title>Comparative Transcriptomic Analysis Reveals Candidate Genes and Pathways Involved in Larval Settlement of the Barnacle Megabalanus volcano.</title>
        <authorList>
            <person name="Yan G."/>
            <person name="Zhang G."/>
            <person name="Huang J."/>
            <person name="Lan Y."/>
            <person name="Sun J."/>
            <person name="Zeng C."/>
            <person name="Wang Y."/>
            <person name="Qian P.Y."/>
            <person name="He L."/>
        </authorList>
    </citation>
    <scope>NUCLEOTIDE SEQUENCE</scope>
</reference>
<sequence>MASRRLTLATLVALVACVTSHSSSAKQLSRGEGELSVDLDNYDDTYDLDTENEGVEKRDRTYGFGLGKRNQDRQYRAYGFGLGKRDRSYRSYGFGLGKRDRTYGFGLGKRQPSYSFGLGKRAPSQYAFGLGKRSAYDDVPEKRQTYGFGLGKRSWGWFDGPMRDVLKRPSYGFGLGKRSAPAGGDAHPLEDPYAALILLSAAEKMADEEAKSPAGRHRVRSTLNKPQTKPGDAEELDSSSSDKTPMAVRYQL</sequence>
<feature type="region of interest" description="Disordered" evidence="1">
    <location>
        <begin position="207"/>
        <end position="252"/>
    </location>
</feature>
<dbReference type="AlphaFoldDB" id="A0A2D2CNM2"/>
<evidence type="ECO:0000313" key="3">
    <source>
        <dbReference type="EMBL" id="ATQ64323.1"/>
    </source>
</evidence>